<dbReference type="GO" id="GO:0003887">
    <property type="term" value="F:DNA-directed DNA polymerase activity"/>
    <property type="evidence" value="ECO:0007669"/>
    <property type="project" value="UniProtKB-UniRule"/>
</dbReference>
<keyword evidence="8 10" id="KW-0239">DNA-directed DNA polymerase</keyword>
<dbReference type="GO" id="GO:0003677">
    <property type="term" value="F:DNA binding"/>
    <property type="evidence" value="ECO:0007669"/>
    <property type="project" value="UniProtKB-UniRule"/>
</dbReference>
<evidence type="ECO:0000256" key="7">
    <source>
        <dbReference type="ARBA" id="ARBA00022705"/>
    </source>
</evidence>
<keyword evidence="7 10" id="KW-0235">DNA replication</keyword>
<sequence length="375" mass="41527">MQFTVNSKKLFTKLQAAAQVINKKNTLPILDCFLLGLRGNILNIASTDGEVRLVTKVEVQDAKGDIKIAVNAQTLVSALKELPDQPITFEVNKDNFEIFIHYHNGKFNFIGQSADDYPIPRLLDEKVKQELTIDADVLLNGIAGTLFAVSDDELRPVMCSVYFDITKDDVTFVTSDGHRLVKLVSKVARGVDKASFALPTKGANVIQSLLAKQSDPVKIRFDYNNAVFDLSDYSVTVRFIEGRYPNYNSVIPHDNPNKFTISKSSLSAIIKRVSVFASEASSLVKLDIDNNALTISAQDIDYSTAAEENIAIEYDGIPMQIGFKYTFLLDLLKNIHSDEVEVQLSEPSRAALLMPIGSGSGWDSTYLLMPMMLND</sequence>
<dbReference type="Gene3D" id="3.10.150.10">
    <property type="entry name" value="DNA Polymerase III, subunit A, domain 2"/>
    <property type="match status" value="1"/>
</dbReference>
<dbReference type="InterPro" id="IPR022635">
    <property type="entry name" value="DNA_polIII_beta_C"/>
</dbReference>
<evidence type="ECO:0000259" key="12">
    <source>
        <dbReference type="Pfam" id="PF02767"/>
    </source>
</evidence>
<evidence type="ECO:0000259" key="13">
    <source>
        <dbReference type="Pfam" id="PF02768"/>
    </source>
</evidence>
<keyword evidence="5 10" id="KW-0808">Transferase</keyword>
<dbReference type="InterPro" id="IPR022637">
    <property type="entry name" value="DNA_polIII_beta_cen"/>
</dbReference>
<feature type="domain" description="DNA polymerase III beta sliding clamp N-terminal" evidence="11">
    <location>
        <begin position="1"/>
        <end position="118"/>
    </location>
</feature>
<evidence type="ECO:0000256" key="1">
    <source>
        <dbReference type="ARBA" id="ARBA00004496"/>
    </source>
</evidence>
<dbReference type="AlphaFoldDB" id="A0A212IXV4"/>
<evidence type="ECO:0000256" key="6">
    <source>
        <dbReference type="ARBA" id="ARBA00022695"/>
    </source>
</evidence>
<dbReference type="GO" id="GO:0005737">
    <property type="term" value="C:cytoplasm"/>
    <property type="evidence" value="ECO:0007669"/>
    <property type="project" value="UniProtKB-SubCell"/>
</dbReference>
<reference evidence="14" key="1">
    <citation type="submission" date="2016-04" db="EMBL/GenBank/DDBJ databases">
        <authorList>
            <person name="Evans L.H."/>
            <person name="Alamgir A."/>
            <person name="Owens N."/>
            <person name="Weber N.D."/>
            <person name="Virtaneva K."/>
            <person name="Barbian K."/>
            <person name="Babar A."/>
            <person name="Rosenke K."/>
        </authorList>
    </citation>
    <scope>NUCLEOTIDE SEQUENCE</scope>
    <source>
        <strain evidence="14">86-1</strain>
    </source>
</reference>
<evidence type="ECO:0000256" key="8">
    <source>
        <dbReference type="ARBA" id="ARBA00022932"/>
    </source>
</evidence>
<proteinExistence type="inferred from homology"/>
<dbReference type="PIRSF" id="PIRSF000804">
    <property type="entry name" value="DNA_pol_III_b"/>
    <property type="match status" value="1"/>
</dbReference>
<evidence type="ECO:0000256" key="2">
    <source>
        <dbReference type="ARBA" id="ARBA00010752"/>
    </source>
</evidence>
<comment type="subunit">
    <text evidence="10">Forms a ring-shaped head-to-tail homodimer around DNA.</text>
</comment>
<accession>A0A212IXV4</accession>
<keyword evidence="9" id="KW-0238">DNA-binding</keyword>
<comment type="function">
    <text evidence="10">Confers DNA tethering and processivity to DNA polymerases and other proteins. Acts as a clamp, forming a ring around DNA (a reaction catalyzed by the clamp-loading complex) which diffuses in an ATP-independent manner freely and bidirectionally along dsDNA. Initially characterized for its ability to contact the catalytic subunit of DNA polymerase III (Pol III), a complex, multichain enzyme responsible for most of the replicative synthesis in bacteria; Pol III exhibits 3'-5' exonuclease proofreading activity. The beta chain is required for initiation of replication as well as for processivity of DNA replication.</text>
</comment>
<dbReference type="PANTHER" id="PTHR30478">
    <property type="entry name" value="DNA POLYMERASE III SUBUNIT BETA"/>
    <property type="match status" value="1"/>
</dbReference>
<dbReference type="GO" id="GO:0006271">
    <property type="term" value="P:DNA strand elongation involved in DNA replication"/>
    <property type="evidence" value="ECO:0007669"/>
    <property type="project" value="TreeGrafter"/>
</dbReference>
<gene>
    <name evidence="14" type="ORF">KL86DYS1_10428</name>
</gene>
<dbReference type="SMART" id="SM00480">
    <property type="entry name" value="POL3Bc"/>
    <property type="match status" value="1"/>
</dbReference>
<feature type="domain" description="DNA polymerase III beta sliding clamp central" evidence="12">
    <location>
        <begin position="133"/>
        <end position="246"/>
    </location>
</feature>
<evidence type="ECO:0000256" key="4">
    <source>
        <dbReference type="ARBA" id="ARBA00022490"/>
    </source>
</evidence>
<comment type="subcellular location">
    <subcellularLocation>
        <location evidence="1 10">Cytoplasm</location>
    </subcellularLocation>
</comment>
<evidence type="ECO:0000313" key="14">
    <source>
        <dbReference type="EMBL" id="SBV91775.1"/>
    </source>
</evidence>
<dbReference type="InterPro" id="IPR001001">
    <property type="entry name" value="DNA_polIII_beta"/>
</dbReference>
<dbReference type="InterPro" id="IPR046938">
    <property type="entry name" value="DNA_clamp_sf"/>
</dbReference>
<evidence type="ECO:0000256" key="3">
    <source>
        <dbReference type="ARBA" id="ARBA00021035"/>
    </source>
</evidence>
<dbReference type="RefSeq" id="WP_296938327.1">
    <property type="nucleotide sequence ID" value="NZ_LT599032.1"/>
</dbReference>
<dbReference type="GO" id="GO:0008408">
    <property type="term" value="F:3'-5' exonuclease activity"/>
    <property type="evidence" value="ECO:0007669"/>
    <property type="project" value="InterPro"/>
</dbReference>
<keyword evidence="6 10" id="KW-0548">Nucleotidyltransferase</keyword>
<evidence type="ECO:0000256" key="5">
    <source>
        <dbReference type="ARBA" id="ARBA00022679"/>
    </source>
</evidence>
<feature type="domain" description="DNA polymerase III beta sliding clamp C-terminal" evidence="13">
    <location>
        <begin position="249"/>
        <end position="371"/>
    </location>
</feature>
<dbReference type="Pfam" id="PF02767">
    <property type="entry name" value="DNA_pol3_beta_2"/>
    <property type="match status" value="1"/>
</dbReference>
<dbReference type="CDD" id="cd00140">
    <property type="entry name" value="beta_clamp"/>
    <property type="match status" value="1"/>
</dbReference>
<name>A0A212IXV4_9BACT</name>
<protein>
    <recommendedName>
        <fullName evidence="3 10">Beta sliding clamp</fullName>
    </recommendedName>
</protein>
<dbReference type="SUPFAM" id="SSF55979">
    <property type="entry name" value="DNA clamp"/>
    <property type="match status" value="3"/>
</dbReference>
<dbReference type="Pfam" id="PF02768">
    <property type="entry name" value="DNA_pol3_beta_3"/>
    <property type="match status" value="1"/>
</dbReference>
<dbReference type="GO" id="GO:0009360">
    <property type="term" value="C:DNA polymerase III complex"/>
    <property type="evidence" value="ECO:0007669"/>
    <property type="project" value="InterPro"/>
</dbReference>
<organism evidence="14">
    <name type="scientific">uncultured Dysgonomonas sp</name>
    <dbReference type="NCBI Taxonomy" id="206096"/>
    <lineage>
        <taxon>Bacteria</taxon>
        <taxon>Pseudomonadati</taxon>
        <taxon>Bacteroidota</taxon>
        <taxon>Bacteroidia</taxon>
        <taxon>Bacteroidales</taxon>
        <taxon>Dysgonomonadaceae</taxon>
        <taxon>Dysgonomonas</taxon>
        <taxon>environmental samples</taxon>
    </lineage>
</organism>
<evidence type="ECO:0000256" key="10">
    <source>
        <dbReference type="PIRNR" id="PIRNR000804"/>
    </source>
</evidence>
<evidence type="ECO:0000256" key="9">
    <source>
        <dbReference type="ARBA" id="ARBA00023125"/>
    </source>
</evidence>
<dbReference type="InterPro" id="IPR022634">
    <property type="entry name" value="DNA_polIII_beta_N"/>
</dbReference>
<keyword evidence="4 10" id="KW-0963">Cytoplasm</keyword>
<dbReference type="PANTHER" id="PTHR30478:SF0">
    <property type="entry name" value="BETA SLIDING CLAMP"/>
    <property type="match status" value="1"/>
</dbReference>
<dbReference type="Gene3D" id="3.70.10.10">
    <property type="match status" value="1"/>
</dbReference>
<dbReference type="NCBIfam" id="TIGR00663">
    <property type="entry name" value="dnan"/>
    <property type="match status" value="1"/>
</dbReference>
<dbReference type="Pfam" id="PF00712">
    <property type="entry name" value="DNA_pol3_beta"/>
    <property type="match status" value="1"/>
</dbReference>
<comment type="similarity">
    <text evidence="2 10">Belongs to the beta sliding clamp family.</text>
</comment>
<evidence type="ECO:0000259" key="11">
    <source>
        <dbReference type="Pfam" id="PF00712"/>
    </source>
</evidence>
<dbReference type="EMBL" id="FLUM01000001">
    <property type="protein sequence ID" value="SBV91775.1"/>
    <property type="molecule type" value="Genomic_DNA"/>
</dbReference>